<protein>
    <submittedName>
        <fullName evidence="2">Glycosyltransferase involved in cell wall bisynthesis</fullName>
    </submittedName>
</protein>
<dbReference type="Pfam" id="PF13692">
    <property type="entry name" value="Glyco_trans_1_4"/>
    <property type="match status" value="1"/>
</dbReference>
<dbReference type="GO" id="GO:0016757">
    <property type="term" value="F:glycosyltransferase activity"/>
    <property type="evidence" value="ECO:0007669"/>
    <property type="project" value="TreeGrafter"/>
</dbReference>
<dbReference type="Proteomes" id="UP000182409">
    <property type="component" value="Unassembled WGS sequence"/>
</dbReference>
<dbReference type="SUPFAM" id="SSF53756">
    <property type="entry name" value="UDP-Glycosyltransferase/glycogen phosphorylase"/>
    <property type="match status" value="1"/>
</dbReference>
<dbReference type="OrthoDB" id="9807209at2"/>
<dbReference type="PANTHER" id="PTHR12526">
    <property type="entry name" value="GLYCOSYLTRANSFERASE"/>
    <property type="match status" value="1"/>
</dbReference>
<organism evidence="2 3">
    <name type="scientific">Terriglobus roseus</name>
    <dbReference type="NCBI Taxonomy" id="392734"/>
    <lineage>
        <taxon>Bacteria</taxon>
        <taxon>Pseudomonadati</taxon>
        <taxon>Acidobacteriota</taxon>
        <taxon>Terriglobia</taxon>
        <taxon>Terriglobales</taxon>
        <taxon>Acidobacteriaceae</taxon>
        <taxon>Terriglobus</taxon>
    </lineage>
</organism>
<proteinExistence type="predicted"/>
<evidence type="ECO:0000313" key="2">
    <source>
        <dbReference type="EMBL" id="SEB47825.1"/>
    </source>
</evidence>
<dbReference type="AlphaFoldDB" id="A0A1H4JPC0"/>
<sequence length="397" mass="44222">MKILWVSPFFLHPTDRGGQIRTLGTLKELHKRHEVHFCALNASSNTEGPQRAGEYSTRSFAVPHDPIPRASLRILPQLFQAIFSPIPLAVSRYHSTALERVIAERLAEERYDSVVCDFLACAPNFREMEPAVLFQHNVETTIWQRHAEQTSSSLRRRFFGLQARKMAAYEAQICRRSRFVIAVSDIDASRMRNDFSVTRVASVSTGVDVDSLAPPPHADPVSDLIFSGSMDWLPNIDAMEFFLKEIFPLVQQELPRTTLTIAGRAPDERVLRAAEGVAGVTVTGSVPDMRPYLWGSKVSIIPLRIGGGTRLKVYESMAAGVPIVSTTIGAEGLTYTPGRDLLIGDTPQQFAQQCVRMLRDADDRAAVAGNAMRLVRDNFSWAAVTQEFEAILQQNRL</sequence>
<name>A0A1H4JPC0_9BACT</name>
<reference evidence="2 3" key="1">
    <citation type="submission" date="2016-10" db="EMBL/GenBank/DDBJ databases">
        <authorList>
            <person name="de Groot N.N."/>
        </authorList>
    </citation>
    <scope>NUCLEOTIDE SEQUENCE [LARGE SCALE GENOMIC DNA]</scope>
    <source>
        <strain evidence="2 3">AB35.6</strain>
    </source>
</reference>
<evidence type="ECO:0000313" key="3">
    <source>
        <dbReference type="Proteomes" id="UP000182409"/>
    </source>
</evidence>
<dbReference type="EMBL" id="FNSD01000001">
    <property type="protein sequence ID" value="SEB47825.1"/>
    <property type="molecule type" value="Genomic_DNA"/>
</dbReference>
<dbReference type="CDD" id="cd03801">
    <property type="entry name" value="GT4_PimA-like"/>
    <property type="match status" value="1"/>
</dbReference>
<dbReference type="Gene3D" id="3.40.50.2000">
    <property type="entry name" value="Glycogen Phosphorylase B"/>
    <property type="match status" value="2"/>
</dbReference>
<dbReference type="RefSeq" id="WP_074652386.1">
    <property type="nucleotide sequence ID" value="NZ_FNSD01000001.1"/>
</dbReference>
<evidence type="ECO:0000259" key="1">
    <source>
        <dbReference type="Pfam" id="PF13439"/>
    </source>
</evidence>
<accession>A0A1H4JPC0</accession>
<gene>
    <name evidence="2" type="ORF">SAMN05443244_0723</name>
</gene>
<dbReference type="PANTHER" id="PTHR12526:SF600">
    <property type="entry name" value="GLYCOSYL TRANSFERASE GROUP 1"/>
    <property type="match status" value="1"/>
</dbReference>
<feature type="domain" description="Glycosyltransferase subfamily 4-like N-terminal" evidence="1">
    <location>
        <begin position="17"/>
        <end position="210"/>
    </location>
</feature>
<dbReference type="Pfam" id="PF13439">
    <property type="entry name" value="Glyco_transf_4"/>
    <property type="match status" value="1"/>
</dbReference>
<dbReference type="InterPro" id="IPR028098">
    <property type="entry name" value="Glyco_trans_4-like_N"/>
</dbReference>
<keyword evidence="2" id="KW-0808">Transferase</keyword>